<dbReference type="InterPro" id="IPR003797">
    <property type="entry name" value="DegV"/>
</dbReference>
<comment type="function">
    <text evidence="1">May bind long-chain fatty acids, such as palmitate, and may play a role in lipid transport or fatty acid metabolism.</text>
</comment>
<evidence type="ECO:0000313" key="3">
    <source>
        <dbReference type="EMBL" id="QII81637.1"/>
    </source>
</evidence>
<name>A0A6G7K8S2_9LACT</name>
<dbReference type="GO" id="GO:0008289">
    <property type="term" value="F:lipid binding"/>
    <property type="evidence" value="ECO:0007669"/>
    <property type="project" value="UniProtKB-KW"/>
</dbReference>
<dbReference type="Gene3D" id="3.40.50.10170">
    <property type="match status" value="1"/>
</dbReference>
<reference evidence="3 4" key="1">
    <citation type="journal article" date="2017" name="Int. J. Syst. Evol. Microbiol.">
        <title>Jeotgalibaca porci sp. nov. and Jeotgalibaca arthritidis sp. nov., isolated from pigs, and emended description of the genus Jeotgalibaca.</title>
        <authorList>
            <person name="Zamora L."/>
            <person name="Perez-Sancho M."/>
            <person name="Dominguez L."/>
            <person name="Fernandez-Garayzabal J.F."/>
            <person name="Vela A.I."/>
        </authorList>
    </citation>
    <scope>NUCLEOTIDE SEQUENCE [LARGE SCALE GENOMIC DNA]</scope>
    <source>
        <strain evidence="3 4">CECT 9157</strain>
    </source>
</reference>
<evidence type="ECO:0000256" key="1">
    <source>
        <dbReference type="ARBA" id="ARBA00003238"/>
    </source>
</evidence>
<dbReference type="Proteomes" id="UP000501451">
    <property type="component" value="Chromosome"/>
</dbReference>
<dbReference type="PANTHER" id="PTHR33434:SF2">
    <property type="entry name" value="FATTY ACID-BINDING PROTEIN TM_1468"/>
    <property type="match status" value="1"/>
</dbReference>
<dbReference type="AlphaFoldDB" id="A0A6G7K8S2"/>
<dbReference type="KEGG" id="jar:G7057_03525"/>
<dbReference type="Pfam" id="PF02645">
    <property type="entry name" value="DegV"/>
    <property type="match status" value="1"/>
</dbReference>
<dbReference type="PANTHER" id="PTHR33434">
    <property type="entry name" value="DEGV DOMAIN-CONTAINING PROTEIN DR_1986-RELATED"/>
    <property type="match status" value="1"/>
</dbReference>
<dbReference type="EMBL" id="CP049740">
    <property type="protein sequence ID" value="QII81637.1"/>
    <property type="molecule type" value="Genomic_DNA"/>
</dbReference>
<gene>
    <name evidence="3" type="ORF">G7057_03525</name>
</gene>
<organism evidence="3 4">
    <name type="scientific">Jeotgalibaca arthritidis</name>
    <dbReference type="NCBI Taxonomy" id="1868794"/>
    <lineage>
        <taxon>Bacteria</taxon>
        <taxon>Bacillati</taxon>
        <taxon>Bacillota</taxon>
        <taxon>Bacilli</taxon>
        <taxon>Lactobacillales</taxon>
        <taxon>Carnobacteriaceae</taxon>
        <taxon>Jeotgalibaca</taxon>
    </lineage>
</organism>
<dbReference type="Gene3D" id="3.30.1180.10">
    <property type="match status" value="1"/>
</dbReference>
<sequence>MRNIILTTESGADLSESLIKHYPIRVVPMHVIMDDIDYKDGHFPVTDIFDYYDKTKKIPSTTSTNPNEYEALFSEIRQEHPDATIVHIGYTSKASSSFQNALTAGEEFENIHFIDALNVTAGLGAVVLYAAKLLEEKPDISLEDFITAIEQTVAKTRLSFLPGQLEYLRAGGRVSNAQYLGAQLLKIKPLIELVDGKLVSTKKYRGKMLRAVNDLLDDYFTRYQLDNSQLYLIYSIGLDDSIKEAVEASLIARGFPHFDWVQAGCVISCHCGPAAFGIAGIEK</sequence>
<proteinExistence type="predicted"/>
<dbReference type="PROSITE" id="PS51482">
    <property type="entry name" value="DEGV"/>
    <property type="match status" value="1"/>
</dbReference>
<dbReference type="SUPFAM" id="SSF82549">
    <property type="entry name" value="DAK1/DegV-like"/>
    <property type="match status" value="1"/>
</dbReference>
<dbReference type="InterPro" id="IPR050270">
    <property type="entry name" value="DegV_domain_contain"/>
</dbReference>
<keyword evidence="4" id="KW-1185">Reference proteome</keyword>
<evidence type="ECO:0000313" key="4">
    <source>
        <dbReference type="Proteomes" id="UP000501451"/>
    </source>
</evidence>
<protein>
    <submittedName>
        <fullName evidence="3">DegV family protein</fullName>
    </submittedName>
</protein>
<dbReference type="NCBIfam" id="TIGR00762">
    <property type="entry name" value="DegV"/>
    <property type="match status" value="1"/>
</dbReference>
<keyword evidence="2" id="KW-0446">Lipid-binding</keyword>
<evidence type="ECO:0000256" key="2">
    <source>
        <dbReference type="ARBA" id="ARBA00023121"/>
    </source>
</evidence>
<accession>A0A6G7K8S2</accession>
<dbReference type="RefSeq" id="WP_166161393.1">
    <property type="nucleotide sequence ID" value="NZ_CP049740.1"/>
</dbReference>
<dbReference type="InterPro" id="IPR043168">
    <property type="entry name" value="DegV_C"/>
</dbReference>